<dbReference type="EMBL" id="JFBM01000024">
    <property type="protein sequence ID" value="KFU78492.1"/>
    <property type="molecule type" value="Genomic_DNA"/>
</dbReference>
<comment type="caution">
    <text evidence="3">The sequence shown here is derived from an EMBL/GenBank/DDBJ whole genome shotgun (WGS) entry which is preliminary data.</text>
</comment>
<dbReference type="RefSeq" id="WP_143055379.1">
    <property type="nucleotide sequence ID" value="NZ_JFBM01000024.1"/>
</dbReference>
<dbReference type="AlphaFoldDB" id="A0A2P2FP44"/>
<evidence type="ECO:0000256" key="1">
    <source>
        <dbReference type="SAM" id="MobiDB-lite"/>
    </source>
</evidence>
<feature type="compositionally biased region" description="Polar residues" evidence="1">
    <location>
        <begin position="93"/>
        <end position="102"/>
    </location>
</feature>
<keyword evidence="2" id="KW-0732">Signal</keyword>
<reference evidence="3 4" key="1">
    <citation type="journal article" date="2014" name="Genome Announc.">
        <title>Draft Genome Sequence of Amycolatopsis lurida NRRL 2430, Producer of the Glycopeptide Family Antibiotic Ristocetin.</title>
        <authorList>
            <person name="Kwun M.J."/>
            <person name="Hong H.J."/>
        </authorList>
    </citation>
    <scope>NUCLEOTIDE SEQUENCE [LARGE SCALE GENOMIC DNA]</scope>
    <source>
        <strain evidence="3 4">NRRL 2430</strain>
    </source>
</reference>
<accession>A0A2P2FP44</accession>
<dbReference type="Proteomes" id="UP000256220">
    <property type="component" value="Unassembled WGS sequence"/>
</dbReference>
<proteinExistence type="predicted"/>
<keyword evidence="4" id="KW-1185">Reference proteome</keyword>
<evidence type="ECO:0000313" key="4">
    <source>
        <dbReference type="Proteomes" id="UP000256220"/>
    </source>
</evidence>
<protein>
    <submittedName>
        <fullName evidence="3">Uncharacterized protein</fullName>
    </submittedName>
</protein>
<feature type="chain" id="PRO_5015176001" evidence="2">
    <location>
        <begin position="34"/>
        <end position="110"/>
    </location>
</feature>
<feature type="signal peptide" evidence="2">
    <location>
        <begin position="1"/>
        <end position="33"/>
    </location>
</feature>
<organism evidence="3 4">
    <name type="scientific">Amycolatopsis lurida NRRL 2430</name>
    <dbReference type="NCBI Taxonomy" id="1460371"/>
    <lineage>
        <taxon>Bacteria</taxon>
        <taxon>Bacillati</taxon>
        <taxon>Actinomycetota</taxon>
        <taxon>Actinomycetes</taxon>
        <taxon>Pseudonocardiales</taxon>
        <taxon>Pseudonocardiaceae</taxon>
        <taxon>Amycolatopsis</taxon>
    </lineage>
</organism>
<feature type="region of interest" description="Disordered" evidence="1">
    <location>
        <begin position="91"/>
        <end position="110"/>
    </location>
</feature>
<evidence type="ECO:0000256" key="2">
    <source>
        <dbReference type="SAM" id="SignalP"/>
    </source>
</evidence>
<sequence length="110" mass="11847">MTSIRSKARGGVAAAVMAIAAGSLVSMAPAASASTQAIPPDCSVWRSTGSWAVSSKCTRRAHRAAAECRTYTQPTYRWYFGPWANKNEESKVNCPQDTTNLRGMSVDYPD</sequence>
<gene>
    <name evidence="3" type="ORF">BB31_25320</name>
</gene>
<evidence type="ECO:0000313" key="3">
    <source>
        <dbReference type="EMBL" id="KFU78492.1"/>
    </source>
</evidence>
<name>A0A2P2FP44_AMYLU</name>